<feature type="region of interest" description="Disordered" evidence="1">
    <location>
        <begin position="765"/>
        <end position="807"/>
    </location>
</feature>
<reference evidence="3 4" key="1">
    <citation type="journal article" date="2019" name="Int. J. Syst. Evol. Microbiol.">
        <title>The Global Catalogue of Microorganisms (GCM) 10K type strain sequencing project: providing services to taxonomists for standard genome sequencing and annotation.</title>
        <authorList>
            <consortium name="The Broad Institute Genomics Platform"/>
            <consortium name="The Broad Institute Genome Sequencing Center for Infectious Disease"/>
            <person name="Wu L."/>
            <person name="Ma J."/>
        </authorList>
    </citation>
    <scope>NUCLEOTIDE SEQUENCE [LARGE SCALE GENOMIC DNA]</scope>
    <source>
        <strain evidence="3 4">JCM 15309</strain>
    </source>
</reference>
<keyword evidence="2" id="KW-1133">Transmembrane helix</keyword>
<gene>
    <name evidence="3" type="ORF">GCM10009798_32660</name>
</gene>
<protein>
    <recommendedName>
        <fullName evidence="5">PBP domain-containing protein</fullName>
    </recommendedName>
</protein>
<evidence type="ECO:0000256" key="2">
    <source>
        <dbReference type="SAM" id="Phobius"/>
    </source>
</evidence>
<organism evidence="3 4">
    <name type="scientific">Nocardioides panacihumi</name>
    <dbReference type="NCBI Taxonomy" id="400774"/>
    <lineage>
        <taxon>Bacteria</taxon>
        <taxon>Bacillati</taxon>
        <taxon>Actinomycetota</taxon>
        <taxon>Actinomycetes</taxon>
        <taxon>Propionibacteriales</taxon>
        <taxon>Nocardioidaceae</taxon>
        <taxon>Nocardioides</taxon>
    </lineage>
</organism>
<feature type="transmembrane region" description="Helical" evidence="2">
    <location>
        <begin position="845"/>
        <end position="865"/>
    </location>
</feature>
<dbReference type="EMBL" id="BAAAPB010000004">
    <property type="protein sequence ID" value="GAA1969530.1"/>
    <property type="molecule type" value="Genomic_DNA"/>
</dbReference>
<name>A0ABN2RI87_9ACTN</name>
<feature type="compositionally biased region" description="Low complexity" evidence="1">
    <location>
        <begin position="798"/>
        <end position="807"/>
    </location>
</feature>
<accession>A0ABN2RI87</accession>
<comment type="caution">
    <text evidence="3">The sequence shown here is derived from an EMBL/GenBank/DDBJ whole genome shotgun (WGS) entry which is preliminary data.</text>
</comment>
<keyword evidence="2" id="KW-0472">Membrane</keyword>
<feature type="compositionally biased region" description="Low complexity" evidence="1">
    <location>
        <begin position="773"/>
        <end position="784"/>
    </location>
</feature>
<keyword evidence="4" id="KW-1185">Reference proteome</keyword>
<dbReference type="RefSeq" id="WP_344046601.1">
    <property type="nucleotide sequence ID" value="NZ_BAAAPB010000004.1"/>
</dbReference>
<evidence type="ECO:0000313" key="4">
    <source>
        <dbReference type="Proteomes" id="UP001500571"/>
    </source>
</evidence>
<keyword evidence="2" id="KW-0812">Transmembrane</keyword>
<dbReference type="Gene3D" id="3.40.190.10">
    <property type="entry name" value="Periplasmic binding protein-like II"/>
    <property type="match status" value="2"/>
</dbReference>
<evidence type="ECO:0000313" key="3">
    <source>
        <dbReference type="EMBL" id="GAA1969530.1"/>
    </source>
</evidence>
<evidence type="ECO:0008006" key="5">
    <source>
        <dbReference type="Google" id="ProtNLM"/>
    </source>
</evidence>
<evidence type="ECO:0000256" key="1">
    <source>
        <dbReference type="SAM" id="MobiDB-lite"/>
    </source>
</evidence>
<dbReference type="Proteomes" id="UP001500571">
    <property type="component" value="Unassembled WGS sequence"/>
</dbReference>
<feature type="compositionally biased region" description="Pro residues" evidence="1">
    <location>
        <begin position="785"/>
        <end position="797"/>
    </location>
</feature>
<sequence>MRTTPWFLRSRRLRRVAAAALVVDLGLGVLFTALAVSAGAAETSSATASAASTGSSVTVRWVEDRASFDPDYVDATTPDPQDRNQPLFTDLEVTVSQTKDLTDQGLQVSWKGGRPSVGSGAGADFLQLMQCWAGPGASGPTPEQCQWGTPSGAVAAQTGTATSTRLLFEGDEADPKQDLGADRTHAQFGRDPEKLVPFWSVDDPEKKDLGWVNDAYNQPPYNSAQSNEVTYARTAADGTGQYIVNLQSALSSPYLGCGNPTLTRAGYSCWLVVVPRGEFNLNGARADTHDDSLPQNSQYVAGSPLSASAWQDRIQVRLSFTAIGASCRLGDNEIATAGSELVAAAFSSWQSALCSQGTTLGYSQVGDGQARSALQAGGDGSPGLTFMTDPIDPATTGDADIEYAPVSTSGLVVSYLIDKNYTGDTDNPDRGANGTLVTDLRLTPLLVAKLLTQSYRGDTPGNGQTSQVSKDNPVSIRTDPEFLALNPDFAYFYKSSAPDGLVVPFGDTDAAQAVWAWLRSDTATRRFLSGQTVGGVTINPAYRDLGLESDETLASFPKADGATFLPASAPKTAPEFGTLDMRPYASSFTDGARRTVTASSGSKTTWDVTKVPAQYVSDGSQTPGTRFEMAITTSQAASLYGLPVASLVSDRTDTGPGVAPTADAMTKELARRVATAAPGVYRVDPMKDVEGGYPLTMQTYAAINVCAAGTTELTAYARLLDYVAGGGQNPGTKLGQLPLGYAPLGAADKAQARSVAADLRAEIAKPRCPSHQATADPSPTSGPTTTPPTPTPPPTQAQPPLSGPTAPAVVQAPVAAPTAAAPGAVVDARALGITPVAQVSPAARYAVLAALLFALPCLVAGPTIVRAGRRSR</sequence>
<proteinExistence type="predicted"/>